<proteinExistence type="predicted"/>
<feature type="compositionally biased region" description="Low complexity" evidence="2">
    <location>
        <begin position="17"/>
        <end position="27"/>
    </location>
</feature>
<evidence type="ECO:0000313" key="3">
    <source>
        <dbReference type="EMBL" id="KAE9347545.1"/>
    </source>
</evidence>
<organism evidence="3 4">
    <name type="scientific">Phytophthora rubi</name>
    <dbReference type="NCBI Taxonomy" id="129364"/>
    <lineage>
        <taxon>Eukaryota</taxon>
        <taxon>Sar</taxon>
        <taxon>Stramenopiles</taxon>
        <taxon>Oomycota</taxon>
        <taxon>Peronosporomycetes</taxon>
        <taxon>Peronosporales</taxon>
        <taxon>Peronosporaceae</taxon>
        <taxon>Phytophthora</taxon>
    </lineage>
</organism>
<keyword evidence="1" id="KW-0175">Coiled coil</keyword>
<feature type="coiled-coil region" evidence="1">
    <location>
        <begin position="232"/>
        <end position="291"/>
    </location>
</feature>
<dbReference type="EMBL" id="QXFT01000313">
    <property type="protein sequence ID" value="KAE9347545.1"/>
    <property type="molecule type" value="Genomic_DNA"/>
</dbReference>
<dbReference type="AlphaFoldDB" id="A0A6A4FNB2"/>
<feature type="compositionally biased region" description="Polar residues" evidence="2">
    <location>
        <begin position="57"/>
        <end position="66"/>
    </location>
</feature>
<dbReference type="Proteomes" id="UP000434957">
    <property type="component" value="Unassembled WGS sequence"/>
</dbReference>
<evidence type="ECO:0000313" key="4">
    <source>
        <dbReference type="Proteomes" id="UP000434957"/>
    </source>
</evidence>
<name>A0A6A4FNB2_9STRA</name>
<evidence type="ECO:0000256" key="1">
    <source>
        <dbReference type="SAM" id="Coils"/>
    </source>
</evidence>
<sequence>MAKHVSHVDGSSEGLASPSSLIGESSSGTKRKRDQDFGPIDRASATSGKRPRKERSTSNARMTTRQAAKRAGREASLPCNAGGGGVARGASGDNDCDAASVAGAIQDSDDSILTLDEVEEACKALQQMFDRQKGGKRQIGRRRQAEKFKLSSSQIVMLANRYKAARNRGGQVDYEKASTTMNFDKFTGHADKLEAYEGHVISMLKKALQHKRALDAGCRNKTQEEGTEELRLETAKFKLELRENKLSSKEEELEKKCVALQKQEQERNSERIRLEAQRFTLDKEIKRHEEKATTDKQAHETHMMKQKAMLDEITKKKDALASHESLKKTADDWKQKCIRAENEAAAARVPYATLESLQDKNRFMKKIVDSLDACCSTERRIDDFAKHRVNDCT</sequence>
<protein>
    <submittedName>
        <fullName evidence="3">Uncharacterized protein</fullName>
    </submittedName>
</protein>
<evidence type="ECO:0000256" key="2">
    <source>
        <dbReference type="SAM" id="MobiDB-lite"/>
    </source>
</evidence>
<accession>A0A6A4FNB2</accession>
<comment type="caution">
    <text evidence="3">The sequence shown here is derived from an EMBL/GenBank/DDBJ whole genome shotgun (WGS) entry which is preliminary data.</text>
</comment>
<gene>
    <name evidence="3" type="ORF">PR003_g6878</name>
</gene>
<keyword evidence="4" id="KW-1185">Reference proteome</keyword>
<feature type="region of interest" description="Disordered" evidence="2">
    <location>
        <begin position="1"/>
        <end position="80"/>
    </location>
</feature>
<reference evidence="3 4" key="1">
    <citation type="submission" date="2018-08" db="EMBL/GenBank/DDBJ databases">
        <title>Genomic investigation of the strawberry pathogen Phytophthora fragariae indicates pathogenicity is determined by transcriptional variation in three key races.</title>
        <authorList>
            <person name="Adams T.M."/>
            <person name="Armitage A.D."/>
            <person name="Sobczyk M.K."/>
            <person name="Bates H.J."/>
            <person name="Dunwell J.M."/>
            <person name="Nellist C.F."/>
            <person name="Harrison R.J."/>
        </authorList>
    </citation>
    <scope>NUCLEOTIDE SEQUENCE [LARGE SCALE GENOMIC DNA]</scope>
    <source>
        <strain evidence="3 4">SCRP333</strain>
    </source>
</reference>